<accession>A0ABN3BZ39</accession>
<gene>
    <name evidence="3" type="ORF">GCM10009849_28310</name>
</gene>
<feature type="region of interest" description="Disordered" evidence="1">
    <location>
        <begin position="1"/>
        <end position="36"/>
    </location>
</feature>
<comment type="caution">
    <text evidence="3">The sequence shown here is derived from an EMBL/GenBank/DDBJ whole genome shotgun (WGS) entry which is preliminary data.</text>
</comment>
<dbReference type="EMBL" id="BAAAQW010000008">
    <property type="protein sequence ID" value="GAA2201931.1"/>
    <property type="molecule type" value="Genomic_DNA"/>
</dbReference>
<feature type="transmembrane region" description="Helical" evidence="2">
    <location>
        <begin position="116"/>
        <end position="137"/>
    </location>
</feature>
<keyword evidence="2" id="KW-1133">Transmembrane helix</keyword>
<organism evidence="3 4">
    <name type="scientific">Sinomonas flava</name>
    <dbReference type="NCBI Taxonomy" id="496857"/>
    <lineage>
        <taxon>Bacteria</taxon>
        <taxon>Bacillati</taxon>
        <taxon>Actinomycetota</taxon>
        <taxon>Actinomycetes</taxon>
        <taxon>Micrococcales</taxon>
        <taxon>Micrococcaceae</taxon>
        <taxon>Sinomonas</taxon>
    </lineage>
</organism>
<dbReference type="Proteomes" id="UP001500432">
    <property type="component" value="Unassembled WGS sequence"/>
</dbReference>
<keyword evidence="2" id="KW-0812">Transmembrane</keyword>
<protein>
    <submittedName>
        <fullName evidence="3">Uncharacterized protein</fullName>
    </submittedName>
</protein>
<proteinExistence type="predicted"/>
<dbReference type="RefSeq" id="WP_344300403.1">
    <property type="nucleotide sequence ID" value="NZ_BAAAQW010000008.1"/>
</dbReference>
<feature type="transmembrane region" description="Helical" evidence="2">
    <location>
        <begin position="179"/>
        <end position="202"/>
    </location>
</feature>
<evidence type="ECO:0000313" key="3">
    <source>
        <dbReference type="EMBL" id="GAA2201931.1"/>
    </source>
</evidence>
<feature type="transmembrane region" description="Helical" evidence="2">
    <location>
        <begin position="144"/>
        <end position="167"/>
    </location>
</feature>
<reference evidence="3 4" key="1">
    <citation type="journal article" date="2019" name="Int. J. Syst. Evol. Microbiol.">
        <title>The Global Catalogue of Microorganisms (GCM) 10K type strain sequencing project: providing services to taxonomists for standard genome sequencing and annotation.</title>
        <authorList>
            <consortium name="The Broad Institute Genomics Platform"/>
            <consortium name="The Broad Institute Genome Sequencing Center for Infectious Disease"/>
            <person name="Wu L."/>
            <person name="Ma J."/>
        </authorList>
    </citation>
    <scope>NUCLEOTIDE SEQUENCE [LARGE SCALE GENOMIC DNA]</scope>
    <source>
        <strain evidence="3 4">JCM 16034</strain>
    </source>
</reference>
<feature type="compositionally biased region" description="Low complexity" evidence="1">
    <location>
        <begin position="8"/>
        <end position="21"/>
    </location>
</feature>
<evidence type="ECO:0000256" key="2">
    <source>
        <dbReference type="SAM" id="Phobius"/>
    </source>
</evidence>
<evidence type="ECO:0000313" key="4">
    <source>
        <dbReference type="Proteomes" id="UP001500432"/>
    </source>
</evidence>
<feature type="transmembrane region" description="Helical" evidence="2">
    <location>
        <begin position="59"/>
        <end position="79"/>
    </location>
</feature>
<keyword evidence="2" id="KW-0472">Membrane</keyword>
<name>A0ABN3BZ39_9MICC</name>
<keyword evidence="4" id="KW-1185">Reference proteome</keyword>
<evidence type="ECO:0000256" key="1">
    <source>
        <dbReference type="SAM" id="MobiDB-lite"/>
    </source>
</evidence>
<sequence length="222" mass="23473">MTQPHGNPYPSSGQQPQAPAYQPMPPQGSYQGPWPSQLPSGTFPGMPVVGLQRPVSLTVAFWLMVAYGVLPLLSIPFIIEWAEAYMRDSIAMAAAESGRTVPPGFMQQFTSMMTPMAWVSGIVGAGIAVLLGLGLRAGMNWVRILLTVWAGLSLLSTVGSFALMAALGLPAQLMFPLPAGAYAVSFATVALFLAAVVVSWLPSSSRYVSARRAAKLGGGYLR</sequence>